<reference evidence="1" key="1">
    <citation type="submission" date="2021-06" db="EMBL/GenBank/DDBJ databases">
        <authorList>
            <person name="Kallberg Y."/>
            <person name="Tangrot J."/>
            <person name="Rosling A."/>
        </authorList>
    </citation>
    <scope>NUCLEOTIDE SEQUENCE</scope>
    <source>
        <strain evidence="1">FL966</strain>
    </source>
</reference>
<dbReference type="AlphaFoldDB" id="A0A9N9IR53"/>
<dbReference type="EMBL" id="CAJVQA010016687">
    <property type="protein sequence ID" value="CAG8744524.1"/>
    <property type="molecule type" value="Genomic_DNA"/>
</dbReference>
<proteinExistence type="predicted"/>
<evidence type="ECO:0000313" key="2">
    <source>
        <dbReference type="Proteomes" id="UP000789759"/>
    </source>
</evidence>
<organism evidence="1 2">
    <name type="scientific">Cetraspora pellucida</name>
    <dbReference type="NCBI Taxonomy" id="1433469"/>
    <lineage>
        <taxon>Eukaryota</taxon>
        <taxon>Fungi</taxon>
        <taxon>Fungi incertae sedis</taxon>
        <taxon>Mucoromycota</taxon>
        <taxon>Glomeromycotina</taxon>
        <taxon>Glomeromycetes</taxon>
        <taxon>Diversisporales</taxon>
        <taxon>Gigasporaceae</taxon>
        <taxon>Cetraspora</taxon>
    </lineage>
</organism>
<name>A0A9N9IR53_9GLOM</name>
<dbReference type="OrthoDB" id="2392326at2759"/>
<comment type="caution">
    <text evidence="1">The sequence shown here is derived from an EMBL/GenBank/DDBJ whole genome shotgun (WGS) entry which is preliminary data.</text>
</comment>
<dbReference type="Proteomes" id="UP000789759">
    <property type="component" value="Unassembled WGS sequence"/>
</dbReference>
<sequence length="132" mass="15444">WTWPTNSEKIEFIAARALPEIGNWKECNSFTSGWALKENERKTKRQHVIRMTTHIKKLLEIMFHTGTANLSQKLTAQQMREELIHRAQAGEIEKDEIPNETTIKNWISGFSHHWKEAMALRALDETENFKPS</sequence>
<gene>
    <name evidence="1" type="ORF">CPELLU_LOCUS14287</name>
</gene>
<accession>A0A9N9IR53</accession>
<protein>
    <submittedName>
        <fullName evidence="1">15511_t:CDS:1</fullName>
    </submittedName>
</protein>
<evidence type="ECO:0000313" key="1">
    <source>
        <dbReference type="EMBL" id="CAG8744524.1"/>
    </source>
</evidence>
<feature type="non-terminal residue" evidence="1">
    <location>
        <position position="1"/>
    </location>
</feature>
<keyword evidence="2" id="KW-1185">Reference proteome</keyword>